<dbReference type="Proteomes" id="UP000269945">
    <property type="component" value="Unassembled WGS sequence"/>
</dbReference>
<accession>A0A9X9LEL1</accession>
<evidence type="ECO:0000313" key="3">
    <source>
        <dbReference type="Proteomes" id="UP000269945"/>
    </source>
</evidence>
<gene>
    <name evidence="2" type="ORF">BN2614_LOCUS2</name>
</gene>
<reference evidence="2 3" key="1">
    <citation type="submission" date="2018-10" db="EMBL/GenBank/DDBJ databases">
        <authorList>
            <person name="Ekblom R."/>
            <person name="Jareborg N."/>
        </authorList>
    </citation>
    <scope>NUCLEOTIDE SEQUENCE [LARGE SCALE GENOMIC DNA]</scope>
    <source>
        <tissue evidence="2">Muscle</tissue>
    </source>
</reference>
<organism evidence="2 3">
    <name type="scientific">Gulo gulo</name>
    <name type="common">Wolverine</name>
    <name type="synonym">Gluton</name>
    <dbReference type="NCBI Taxonomy" id="48420"/>
    <lineage>
        <taxon>Eukaryota</taxon>
        <taxon>Metazoa</taxon>
        <taxon>Chordata</taxon>
        <taxon>Craniata</taxon>
        <taxon>Vertebrata</taxon>
        <taxon>Euteleostomi</taxon>
        <taxon>Mammalia</taxon>
        <taxon>Eutheria</taxon>
        <taxon>Laurasiatheria</taxon>
        <taxon>Carnivora</taxon>
        <taxon>Caniformia</taxon>
        <taxon>Musteloidea</taxon>
        <taxon>Mustelidae</taxon>
        <taxon>Guloninae</taxon>
        <taxon>Gulo</taxon>
    </lineage>
</organism>
<evidence type="ECO:0000313" key="2">
    <source>
        <dbReference type="EMBL" id="VCW66334.1"/>
    </source>
</evidence>
<protein>
    <submittedName>
        <fullName evidence="2">Uncharacterized protein</fullName>
    </submittedName>
</protein>
<feature type="region of interest" description="Disordered" evidence="1">
    <location>
        <begin position="41"/>
        <end position="75"/>
    </location>
</feature>
<comment type="caution">
    <text evidence="2">The sequence shown here is derived from an EMBL/GenBank/DDBJ whole genome shotgun (WGS) entry which is preliminary data.</text>
</comment>
<proteinExistence type="predicted"/>
<sequence length="75" mass="7776">MLSLRVQHLWVGPAHTPPAPHPLTSWGSNQRLGHLTTAQGMTKSMGAPAGRGQLWSGGPGQPAPHRAGLLTPADA</sequence>
<name>A0A9X9LEL1_GULGU</name>
<keyword evidence="3" id="KW-1185">Reference proteome</keyword>
<dbReference type="AlphaFoldDB" id="A0A9X9LEL1"/>
<feature type="non-terminal residue" evidence="2">
    <location>
        <position position="75"/>
    </location>
</feature>
<evidence type="ECO:0000256" key="1">
    <source>
        <dbReference type="SAM" id="MobiDB-lite"/>
    </source>
</evidence>
<dbReference type="EMBL" id="CYRY02001698">
    <property type="protein sequence ID" value="VCW66334.1"/>
    <property type="molecule type" value="Genomic_DNA"/>
</dbReference>